<feature type="transmembrane region" description="Helical" evidence="1">
    <location>
        <begin position="181"/>
        <end position="198"/>
    </location>
</feature>
<dbReference type="RefSeq" id="WP_069481576.1">
    <property type="nucleotide sequence ID" value="NZ_CP130331.1"/>
</dbReference>
<evidence type="ECO:0000313" key="3">
    <source>
        <dbReference type="EMBL" id="ODV56587.1"/>
    </source>
</evidence>
<feature type="transmembrane region" description="Helical" evidence="1">
    <location>
        <begin position="136"/>
        <end position="161"/>
    </location>
</feature>
<protein>
    <recommendedName>
        <fullName evidence="2">DUF418 domain-containing protein</fullName>
    </recommendedName>
</protein>
<feature type="transmembrane region" description="Helical" evidence="1">
    <location>
        <begin position="274"/>
        <end position="292"/>
    </location>
</feature>
<dbReference type="InterPro" id="IPR007349">
    <property type="entry name" value="DUF418"/>
</dbReference>
<dbReference type="InterPro" id="IPR052529">
    <property type="entry name" value="Bact_Transport_Assoc"/>
</dbReference>
<dbReference type="EMBL" id="MECQ01000001">
    <property type="protein sequence ID" value="ODV56587.1"/>
    <property type="molecule type" value="Genomic_DNA"/>
</dbReference>
<evidence type="ECO:0000259" key="2">
    <source>
        <dbReference type="Pfam" id="PF04235"/>
    </source>
</evidence>
<reference evidence="3 4" key="1">
    <citation type="submission" date="2016-09" db="EMBL/GenBank/DDBJ databases">
        <title>Draft genome sequence of the soil isolate, Lysinibacillus fusiformis M5, a potential hypoxanthine producer.</title>
        <authorList>
            <person name="Gallegos-Monterrosa R."/>
            <person name="Maroti G."/>
            <person name="Balint B."/>
            <person name="Kovacs A.T."/>
        </authorList>
    </citation>
    <scope>NUCLEOTIDE SEQUENCE [LARGE SCALE GENOMIC DNA]</scope>
    <source>
        <strain evidence="3 4">M5</strain>
    </source>
</reference>
<keyword evidence="1" id="KW-0812">Transmembrane</keyword>
<keyword evidence="1" id="KW-0472">Membrane</keyword>
<dbReference type="Pfam" id="PF04235">
    <property type="entry name" value="DUF418"/>
    <property type="match status" value="1"/>
</dbReference>
<gene>
    <name evidence="3" type="ORF">BG258_12135</name>
</gene>
<feature type="transmembrane region" description="Helical" evidence="1">
    <location>
        <begin position="228"/>
        <end position="254"/>
    </location>
</feature>
<dbReference type="AlphaFoldDB" id="A0A1E4R7X4"/>
<sequence length="347" mass="40148">MTLQPTDNNKRIDTLDYLRGFALLGIILVNIPALMWIAPPQFASDIAYSHFLTLFIEGKFFIIFSFLFGIGFYLFLSRAMARNDRAYVLFSRRLLILLLMGIIHFFFQPGEALTVYAIFGFLALPFYKVRKEINVIIGLILLALTAYFGMKIFMPFPLILLGLAAGQYHLFENIPLHRKKILIATIVMFLVSIGSWLYQWQYVPTANVDIDQLSKIQLEEHITNMEQFALIGLQFSPFVSAFYMGAVILCLQSALFQQLLSPLKAYGRMALTNYLGQTALILIIGHTFQLIGQLRFIESLWICLGIYVFQLICSKLWLHYFRFGPLEWLWRMGTYWTVPPLRKRKDS</sequence>
<name>A0A1E4R7X4_9BACI</name>
<proteinExistence type="predicted"/>
<dbReference type="PANTHER" id="PTHR30590:SF3">
    <property type="entry name" value="HYPOTHETICAL MEMBRANE SPANNING PROTEIN"/>
    <property type="match status" value="1"/>
</dbReference>
<feature type="transmembrane region" description="Helical" evidence="1">
    <location>
        <begin position="87"/>
        <end position="107"/>
    </location>
</feature>
<feature type="transmembrane region" description="Helical" evidence="1">
    <location>
        <begin position="21"/>
        <end position="39"/>
    </location>
</feature>
<evidence type="ECO:0000313" key="4">
    <source>
        <dbReference type="Proteomes" id="UP000094784"/>
    </source>
</evidence>
<feature type="transmembrane region" description="Helical" evidence="1">
    <location>
        <begin position="299"/>
        <end position="320"/>
    </location>
</feature>
<keyword evidence="1" id="KW-1133">Transmembrane helix</keyword>
<dbReference type="Proteomes" id="UP000094784">
    <property type="component" value="Unassembled WGS sequence"/>
</dbReference>
<comment type="caution">
    <text evidence="3">The sequence shown here is derived from an EMBL/GenBank/DDBJ whole genome shotgun (WGS) entry which is preliminary data.</text>
</comment>
<accession>A0A1E4R7X4</accession>
<organism evidence="3 4">
    <name type="scientific">Lysinibacillus fusiformis</name>
    <dbReference type="NCBI Taxonomy" id="28031"/>
    <lineage>
        <taxon>Bacteria</taxon>
        <taxon>Bacillati</taxon>
        <taxon>Bacillota</taxon>
        <taxon>Bacilli</taxon>
        <taxon>Bacillales</taxon>
        <taxon>Bacillaceae</taxon>
        <taxon>Lysinibacillus</taxon>
    </lineage>
</organism>
<feature type="transmembrane region" description="Helical" evidence="1">
    <location>
        <begin position="51"/>
        <end position="75"/>
    </location>
</feature>
<feature type="transmembrane region" description="Helical" evidence="1">
    <location>
        <begin position="113"/>
        <end position="129"/>
    </location>
</feature>
<feature type="domain" description="DUF418" evidence="2">
    <location>
        <begin position="166"/>
        <end position="336"/>
    </location>
</feature>
<evidence type="ECO:0000256" key="1">
    <source>
        <dbReference type="SAM" id="Phobius"/>
    </source>
</evidence>
<dbReference type="PANTHER" id="PTHR30590">
    <property type="entry name" value="INNER MEMBRANE PROTEIN"/>
    <property type="match status" value="1"/>
</dbReference>